<comment type="caution">
    <text evidence="2">The sequence shown here is derived from an EMBL/GenBank/DDBJ whole genome shotgun (WGS) entry which is preliminary data.</text>
</comment>
<name>A0A547GCD4_MANHA</name>
<dbReference type="EMBL" id="VAJB01000034">
    <property type="protein sequence ID" value="TRB72604.1"/>
    <property type="molecule type" value="Genomic_DNA"/>
</dbReference>
<dbReference type="OrthoDB" id="6446140at2"/>
<dbReference type="Gene3D" id="1.10.260.40">
    <property type="entry name" value="lambda repressor-like DNA-binding domains"/>
    <property type="match status" value="1"/>
</dbReference>
<organism evidence="2 3">
    <name type="scientific">Mannheimia haemolytica</name>
    <name type="common">Pasteurella haemolytica</name>
    <dbReference type="NCBI Taxonomy" id="75985"/>
    <lineage>
        <taxon>Bacteria</taxon>
        <taxon>Pseudomonadati</taxon>
        <taxon>Pseudomonadota</taxon>
        <taxon>Gammaproteobacteria</taxon>
        <taxon>Pasteurellales</taxon>
        <taxon>Pasteurellaceae</taxon>
        <taxon>Mannheimia</taxon>
    </lineage>
</organism>
<dbReference type="GO" id="GO:0003677">
    <property type="term" value="F:DNA binding"/>
    <property type="evidence" value="ECO:0007669"/>
    <property type="project" value="InterPro"/>
</dbReference>
<reference evidence="3 4" key="1">
    <citation type="journal article" date="2019" name="Vet. Microbiol.">
        <title>Genetic characterization of susceptible and multi-drug resistant Mannheimia haemolytica isolated from high-risk stocker calves prior to and after antimicrobial metaphylaxis.</title>
        <authorList>
            <person name="Snyder E.R."/>
            <person name="Alvarez-Narvaez S."/>
            <person name="Credille B.C."/>
        </authorList>
    </citation>
    <scope>NUCLEOTIDE SEQUENCE [LARGE SCALE GENOMIC DNA]</scope>
    <source>
        <strain evidence="2 3">UGA-R5-128-1</strain>
        <strain evidence="1 4">UGA-R7-163-1</strain>
    </source>
</reference>
<dbReference type="InterPro" id="IPR010982">
    <property type="entry name" value="Lambda_DNA-bd_dom_sf"/>
</dbReference>
<dbReference type="AlphaFoldDB" id="A0A547GCD4"/>
<dbReference type="EMBL" id="VAJI01000030">
    <property type="protein sequence ID" value="TRB35394.1"/>
    <property type="molecule type" value="Genomic_DNA"/>
</dbReference>
<protein>
    <submittedName>
        <fullName evidence="2">Helix-turn-helix domain-containing protein</fullName>
    </submittedName>
</protein>
<proteinExistence type="predicted"/>
<evidence type="ECO:0000313" key="1">
    <source>
        <dbReference type="EMBL" id="TRB35394.1"/>
    </source>
</evidence>
<dbReference type="Proteomes" id="UP000318394">
    <property type="component" value="Unassembled WGS sequence"/>
</dbReference>
<accession>A0A547GCD4</accession>
<dbReference type="RefSeq" id="WP_032848913.1">
    <property type="nucleotide sequence ID" value="NZ_CP017484.1"/>
</dbReference>
<gene>
    <name evidence="2" type="ORF">FEA53_11825</name>
    <name evidence="1" type="ORF">FEB89_11205</name>
</gene>
<evidence type="ECO:0000313" key="4">
    <source>
        <dbReference type="Proteomes" id="UP000318394"/>
    </source>
</evidence>
<sequence>MEELKAYLNSLTTKEQESFALRCNTTVGYLRKSISRNSRLGAEICVAIERETKGLVTRKHLIEDWHLRWPELANDKQ</sequence>
<keyword evidence="4" id="KW-1185">Reference proteome</keyword>
<dbReference type="Proteomes" id="UP000315164">
    <property type="component" value="Unassembled WGS sequence"/>
</dbReference>
<evidence type="ECO:0000313" key="3">
    <source>
        <dbReference type="Proteomes" id="UP000315164"/>
    </source>
</evidence>
<evidence type="ECO:0000313" key="2">
    <source>
        <dbReference type="EMBL" id="TRB72604.1"/>
    </source>
</evidence>